<organism evidence="6 7">
    <name type="scientific">Pseudoduganella plicata</name>
    <dbReference type="NCBI Taxonomy" id="321984"/>
    <lineage>
        <taxon>Bacteria</taxon>
        <taxon>Pseudomonadati</taxon>
        <taxon>Pseudomonadota</taxon>
        <taxon>Betaproteobacteria</taxon>
        <taxon>Burkholderiales</taxon>
        <taxon>Oxalobacteraceae</taxon>
        <taxon>Telluria group</taxon>
        <taxon>Pseudoduganella</taxon>
    </lineage>
</organism>
<dbReference type="Pfam" id="PF01124">
    <property type="entry name" value="MAPEG"/>
    <property type="match status" value="1"/>
</dbReference>
<evidence type="ECO:0000256" key="5">
    <source>
        <dbReference type="SAM" id="Phobius"/>
    </source>
</evidence>
<dbReference type="Proteomes" id="UP000294359">
    <property type="component" value="Chromosome"/>
</dbReference>
<keyword evidence="7" id="KW-1185">Reference proteome</keyword>
<gene>
    <name evidence="6" type="ORF">E1742_25535</name>
</gene>
<name>A0ABX5SGT3_9BURK</name>
<comment type="subcellular location">
    <subcellularLocation>
        <location evidence="1">Membrane</location>
    </subcellularLocation>
</comment>
<dbReference type="InterPro" id="IPR023352">
    <property type="entry name" value="MAPEG-like_dom_sf"/>
</dbReference>
<reference evidence="6 7" key="1">
    <citation type="submission" date="2019-03" db="EMBL/GenBank/DDBJ databases">
        <title>Draft Genome Sequences of Six Type Strains of the Genus Massilia.</title>
        <authorList>
            <person name="Miess H."/>
            <person name="Frediansyhah A."/>
            <person name="Gross H."/>
        </authorList>
    </citation>
    <scope>NUCLEOTIDE SEQUENCE [LARGE SCALE GENOMIC DNA]</scope>
    <source>
        <strain evidence="6 7">DSM 17505</strain>
    </source>
</reference>
<dbReference type="SUPFAM" id="SSF161084">
    <property type="entry name" value="MAPEG domain-like"/>
    <property type="match status" value="1"/>
</dbReference>
<evidence type="ECO:0000256" key="1">
    <source>
        <dbReference type="ARBA" id="ARBA00004370"/>
    </source>
</evidence>
<dbReference type="Gene3D" id="1.20.120.550">
    <property type="entry name" value="Membrane associated eicosanoid/glutathione metabolism-like domain"/>
    <property type="match status" value="1"/>
</dbReference>
<sequence length="175" mass="17949">MAAGFVMSVVALVLSALVRPSNALPGMPYSHLQVLALASLAPTVTLAACIARLAAHRFHTPEDLDGSGLTAGTATAKLLQAQLQNTLEQLVLALPVYAACVALGPAYCRNPVLAASVLFFCGRLLFFAGYRRGAAGRAFGFALTFYPTVVLLAGMIIHAALAAAGIIAGPAGNSR</sequence>
<evidence type="ECO:0000256" key="2">
    <source>
        <dbReference type="ARBA" id="ARBA00022692"/>
    </source>
</evidence>
<proteinExistence type="predicted"/>
<feature type="transmembrane region" description="Helical" evidence="5">
    <location>
        <begin position="113"/>
        <end position="130"/>
    </location>
</feature>
<evidence type="ECO:0000256" key="4">
    <source>
        <dbReference type="ARBA" id="ARBA00023136"/>
    </source>
</evidence>
<evidence type="ECO:0000313" key="7">
    <source>
        <dbReference type="Proteomes" id="UP000294359"/>
    </source>
</evidence>
<keyword evidence="2 5" id="KW-0812">Transmembrane</keyword>
<keyword evidence="4 5" id="KW-0472">Membrane</keyword>
<feature type="transmembrane region" description="Helical" evidence="5">
    <location>
        <begin position="90"/>
        <end position="107"/>
    </location>
</feature>
<feature type="transmembrane region" description="Helical" evidence="5">
    <location>
        <begin position="33"/>
        <end position="55"/>
    </location>
</feature>
<accession>A0ABX5SGT3</accession>
<dbReference type="EMBL" id="CP038026">
    <property type="protein sequence ID" value="QBQ39616.1"/>
    <property type="molecule type" value="Genomic_DNA"/>
</dbReference>
<dbReference type="InterPro" id="IPR001129">
    <property type="entry name" value="Membr-assoc_MAPEG"/>
</dbReference>
<evidence type="ECO:0000313" key="6">
    <source>
        <dbReference type="EMBL" id="QBQ39616.1"/>
    </source>
</evidence>
<keyword evidence="3 5" id="KW-1133">Transmembrane helix</keyword>
<evidence type="ECO:0000256" key="3">
    <source>
        <dbReference type="ARBA" id="ARBA00022989"/>
    </source>
</evidence>
<protein>
    <submittedName>
        <fullName evidence="6">MAPEG family protein</fullName>
    </submittedName>
</protein>
<feature type="transmembrane region" description="Helical" evidence="5">
    <location>
        <begin position="142"/>
        <end position="168"/>
    </location>
</feature>